<name>A0A6J5RLP4_9CAUD</name>
<proteinExistence type="predicted"/>
<evidence type="ECO:0000313" key="1">
    <source>
        <dbReference type="EMBL" id="CAB4194531.1"/>
    </source>
</evidence>
<reference evidence="1" key="1">
    <citation type="submission" date="2020-05" db="EMBL/GenBank/DDBJ databases">
        <authorList>
            <person name="Chiriac C."/>
            <person name="Salcher M."/>
            <person name="Ghai R."/>
            <person name="Kavagutti S V."/>
        </authorList>
    </citation>
    <scope>NUCLEOTIDE SEQUENCE</scope>
</reference>
<accession>A0A6J5RLP4</accession>
<dbReference type="EMBL" id="LR797210">
    <property type="protein sequence ID" value="CAB4194531.1"/>
    <property type="molecule type" value="Genomic_DNA"/>
</dbReference>
<sequence length="679" mass="72355">MSDTVFNRVSCLLSTGPGELGDFAIAAARLGHKRLSPEHDGKTVSVVAVSGVNWEIRSGCLYTHSSNTLGRGILVESSSGSAVALDASTVVTVVFTAAQASRVMLPGPQDFGAKCDLVLLMSPIIASGSNVLNSVDALFTSADIGKHIAITGAGPSVGTSVTPDAVTLYGPLVTTITGVNSSTQAVLGATATRSVGSGVGVQYVKDNAVLEGSAKAFYGTDDTAALQAYTDASHWGDGVVRIPNPGCMILGTIYVQRSNTTVMPTTVFRRLEFRGVGPCCRVTTTGLAQSCDSNLFKPTVGNILTVNIDSSGESMTATGSTLTGLFSCFAITNMAFNGMPGLQTLGFKCHATRADIEKTAFNNLALGWDALSNDAGGCENYCDQWRVDRINFNNCAALYWQKNADATEWRSIVAESHYPSVTTCIDIYGGRGWELRAPLINNLPESARIGYLHQCKEGTVSAGHFEHIWGKAFDVEGSNGNTWVDIRTCDFYHPLSGLGSGMTLDTIRYYGASGTVERCGFSQKRASGLDISFSAGGYQLERNNKFYEADNSTPRYPKTEIVIASGNNGTSFHQQYFVKVECYYEPADPGYRFSILNVNGGNAMFPAMNGQPSLTAGGFLNLDGNARWGRPTVAIPVQINGKYKPVITGVYILTIAFYNDAGVHVTTPDENMNCYLLIS</sequence>
<protein>
    <submittedName>
        <fullName evidence="1">Uncharacterized protein</fullName>
    </submittedName>
</protein>
<gene>
    <name evidence="1" type="ORF">UFOVP1254_106</name>
</gene>
<organism evidence="1">
    <name type="scientific">uncultured Caudovirales phage</name>
    <dbReference type="NCBI Taxonomy" id="2100421"/>
    <lineage>
        <taxon>Viruses</taxon>
        <taxon>Duplodnaviria</taxon>
        <taxon>Heunggongvirae</taxon>
        <taxon>Uroviricota</taxon>
        <taxon>Caudoviricetes</taxon>
        <taxon>Peduoviridae</taxon>
        <taxon>Maltschvirus</taxon>
        <taxon>Maltschvirus maltsch</taxon>
    </lineage>
</organism>